<feature type="region of interest" description="Disordered" evidence="1">
    <location>
        <begin position="134"/>
        <end position="158"/>
    </location>
</feature>
<dbReference type="Proteomes" id="UP001604336">
    <property type="component" value="Unassembled WGS sequence"/>
</dbReference>
<organism evidence="2 3">
    <name type="scientific">Abeliophyllum distichum</name>
    <dbReference type="NCBI Taxonomy" id="126358"/>
    <lineage>
        <taxon>Eukaryota</taxon>
        <taxon>Viridiplantae</taxon>
        <taxon>Streptophyta</taxon>
        <taxon>Embryophyta</taxon>
        <taxon>Tracheophyta</taxon>
        <taxon>Spermatophyta</taxon>
        <taxon>Magnoliopsida</taxon>
        <taxon>eudicotyledons</taxon>
        <taxon>Gunneridae</taxon>
        <taxon>Pentapetalae</taxon>
        <taxon>asterids</taxon>
        <taxon>lamiids</taxon>
        <taxon>Lamiales</taxon>
        <taxon>Oleaceae</taxon>
        <taxon>Forsythieae</taxon>
        <taxon>Abeliophyllum</taxon>
    </lineage>
</organism>
<feature type="compositionally biased region" description="Acidic residues" evidence="1">
    <location>
        <begin position="196"/>
        <end position="207"/>
    </location>
</feature>
<feature type="compositionally biased region" description="Basic residues" evidence="1">
    <location>
        <begin position="141"/>
        <end position="152"/>
    </location>
</feature>
<dbReference type="AlphaFoldDB" id="A0ABD1RG13"/>
<keyword evidence="3" id="KW-1185">Reference proteome</keyword>
<feature type="region of interest" description="Disordered" evidence="1">
    <location>
        <begin position="1"/>
        <end position="31"/>
    </location>
</feature>
<reference evidence="3" key="1">
    <citation type="submission" date="2024-07" db="EMBL/GenBank/DDBJ databases">
        <title>Two chromosome-level genome assemblies of Korean endemic species Abeliophyllum distichum and Forsythia ovata (Oleaceae).</title>
        <authorList>
            <person name="Jang H."/>
        </authorList>
    </citation>
    <scope>NUCLEOTIDE SEQUENCE [LARGE SCALE GENOMIC DNA]</scope>
</reference>
<feature type="compositionally biased region" description="Polar residues" evidence="1">
    <location>
        <begin position="14"/>
        <end position="29"/>
    </location>
</feature>
<sequence length="207" mass="23431">MIYPRGTTEPKKSVASSAQTVAGKDSSNPFMAMDLPKVQQTQGTVDFPTNQTQQYNSEQTQIWDTLGQPIGKFDYLVKYSPASPDNLSSPQNCDSQTSPLSKGKEILQDSQDPEDDIISINKLLSQIQKLQETSKDYKGTSKWKKKIVKKKKKNDDGKEKFEEVINKALHRVFPKKEKSQANEIQECPQKTKPEESSLEDNDDRDDE</sequence>
<name>A0ABD1RG13_9LAMI</name>
<proteinExistence type="predicted"/>
<evidence type="ECO:0000256" key="1">
    <source>
        <dbReference type="SAM" id="MobiDB-lite"/>
    </source>
</evidence>
<evidence type="ECO:0000313" key="3">
    <source>
        <dbReference type="Proteomes" id="UP001604336"/>
    </source>
</evidence>
<evidence type="ECO:0000313" key="2">
    <source>
        <dbReference type="EMBL" id="KAL2487362.1"/>
    </source>
</evidence>
<gene>
    <name evidence="2" type="ORF">Adt_32118</name>
</gene>
<feature type="region of interest" description="Disordered" evidence="1">
    <location>
        <begin position="172"/>
        <end position="207"/>
    </location>
</feature>
<feature type="region of interest" description="Disordered" evidence="1">
    <location>
        <begin position="81"/>
        <end position="113"/>
    </location>
</feature>
<dbReference type="EMBL" id="JBFOLK010000009">
    <property type="protein sequence ID" value="KAL2487362.1"/>
    <property type="molecule type" value="Genomic_DNA"/>
</dbReference>
<accession>A0ABD1RG13</accession>
<feature type="compositionally biased region" description="Polar residues" evidence="1">
    <location>
        <begin position="83"/>
        <end position="100"/>
    </location>
</feature>
<comment type="caution">
    <text evidence="2">The sequence shown here is derived from an EMBL/GenBank/DDBJ whole genome shotgun (WGS) entry which is preliminary data.</text>
</comment>
<protein>
    <submittedName>
        <fullName evidence="2">Uncharacterized protein</fullName>
    </submittedName>
</protein>